<comment type="caution">
    <text evidence="1">The sequence shown here is derived from an EMBL/GenBank/DDBJ whole genome shotgun (WGS) entry which is preliminary data.</text>
</comment>
<organism evidence="1 2">
    <name type="scientific">Elysia crispata</name>
    <name type="common">lettuce slug</name>
    <dbReference type="NCBI Taxonomy" id="231223"/>
    <lineage>
        <taxon>Eukaryota</taxon>
        <taxon>Metazoa</taxon>
        <taxon>Spiralia</taxon>
        <taxon>Lophotrochozoa</taxon>
        <taxon>Mollusca</taxon>
        <taxon>Gastropoda</taxon>
        <taxon>Heterobranchia</taxon>
        <taxon>Euthyneura</taxon>
        <taxon>Panpulmonata</taxon>
        <taxon>Sacoglossa</taxon>
        <taxon>Placobranchoidea</taxon>
        <taxon>Plakobranchidae</taxon>
        <taxon>Elysia</taxon>
    </lineage>
</organism>
<proteinExistence type="predicted"/>
<gene>
    <name evidence="1" type="ORF">RRG08_019498</name>
</gene>
<dbReference type="EMBL" id="JAWDGP010006134">
    <property type="protein sequence ID" value="KAK3746578.1"/>
    <property type="molecule type" value="Genomic_DNA"/>
</dbReference>
<dbReference type="AlphaFoldDB" id="A0AAE1CZ05"/>
<protein>
    <submittedName>
        <fullName evidence="1">Uncharacterized protein</fullName>
    </submittedName>
</protein>
<sequence length="145" mass="16524">MGCSIPSRTEISLNSRSYHMYEQITPRYLIVMTPEPLKAQVSLSTSSASQTCLIRSVRMLDQSRKFCDGRDARHNALPIPRARSRHDYPWHSNTDSSCRGCRRLALKVHTLGQHFSFQNPGSGFIPHTEIRCAAPQECVRETKYT</sequence>
<keyword evidence="2" id="KW-1185">Reference proteome</keyword>
<evidence type="ECO:0000313" key="2">
    <source>
        <dbReference type="Proteomes" id="UP001283361"/>
    </source>
</evidence>
<evidence type="ECO:0000313" key="1">
    <source>
        <dbReference type="EMBL" id="KAK3746578.1"/>
    </source>
</evidence>
<dbReference type="Proteomes" id="UP001283361">
    <property type="component" value="Unassembled WGS sequence"/>
</dbReference>
<accession>A0AAE1CZ05</accession>
<name>A0AAE1CZ05_9GAST</name>
<reference evidence="1" key="1">
    <citation type="journal article" date="2023" name="G3 (Bethesda)">
        <title>A reference genome for the long-term kleptoplast-retaining sea slug Elysia crispata morphotype clarki.</title>
        <authorList>
            <person name="Eastman K.E."/>
            <person name="Pendleton A.L."/>
            <person name="Shaikh M.A."/>
            <person name="Suttiyut T."/>
            <person name="Ogas R."/>
            <person name="Tomko P."/>
            <person name="Gavelis G."/>
            <person name="Widhalm J.R."/>
            <person name="Wisecaver J.H."/>
        </authorList>
    </citation>
    <scope>NUCLEOTIDE SEQUENCE</scope>
    <source>
        <strain evidence="1">ECLA1</strain>
    </source>
</reference>